<sequence length="60" mass="6741">MKWDRPDKVVLDPAGCNACPRCSRVRDLCLIRELDKPGLAGCAQARTMKCSLKRKYGRSC</sequence>
<protein>
    <submittedName>
        <fullName evidence="1">Uncharacterized protein</fullName>
    </submittedName>
</protein>
<evidence type="ECO:0000313" key="2">
    <source>
        <dbReference type="Proteomes" id="UP000316759"/>
    </source>
</evidence>
<dbReference type="OrthoDB" id="10381101at2759"/>
<dbReference type="EMBL" id="SUNJ01001265">
    <property type="protein sequence ID" value="TPP66929.1"/>
    <property type="molecule type" value="Genomic_DNA"/>
</dbReference>
<organism evidence="1 2">
    <name type="scientific">Fasciola gigantica</name>
    <name type="common">Giant liver fluke</name>
    <dbReference type="NCBI Taxonomy" id="46835"/>
    <lineage>
        <taxon>Eukaryota</taxon>
        <taxon>Metazoa</taxon>
        <taxon>Spiralia</taxon>
        <taxon>Lophotrochozoa</taxon>
        <taxon>Platyhelminthes</taxon>
        <taxon>Trematoda</taxon>
        <taxon>Digenea</taxon>
        <taxon>Plagiorchiida</taxon>
        <taxon>Echinostomata</taxon>
        <taxon>Echinostomatoidea</taxon>
        <taxon>Fasciolidae</taxon>
        <taxon>Fasciola</taxon>
    </lineage>
</organism>
<gene>
    <name evidence="1" type="ORF">FGIG_09270</name>
</gene>
<evidence type="ECO:0000313" key="1">
    <source>
        <dbReference type="EMBL" id="TPP66929.1"/>
    </source>
</evidence>
<proteinExistence type="predicted"/>
<keyword evidence="2" id="KW-1185">Reference proteome</keyword>
<dbReference type="Proteomes" id="UP000316759">
    <property type="component" value="Unassembled WGS sequence"/>
</dbReference>
<reference evidence="1 2" key="1">
    <citation type="submission" date="2019-04" db="EMBL/GenBank/DDBJ databases">
        <title>Annotation for the trematode Fasciola gigantica.</title>
        <authorList>
            <person name="Choi Y.-J."/>
        </authorList>
    </citation>
    <scope>NUCLEOTIDE SEQUENCE [LARGE SCALE GENOMIC DNA]</scope>
    <source>
        <strain evidence="1">Uganda_cow_1</strain>
    </source>
</reference>
<dbReference type="AlphaFoldDB" id="A0A504Z260"/>
<accession>A0A504Z260</accession>
<name>A0A504Z260_FASGI</name>
<comment type="caution">
    <text evidence="1">The sequence shown here is derived from an EMBL/GenBank/DDBJ whole genome shotgun (WGS) entry which is preliminary data.</text>
</comment>